<dbReference type="AlphaFoldDB" id="A0AAX3K6B3"/>
<gene>
    <name evidence="2" type="ORF">NM222_07030</name>
</gene>
<protein>
    <submittedName>
        <fullName evidence="2">DUF4365 domain-containing protein</fullName>
    </submittedName>
</protein>
<dbReference type="InterPro" id="IPR025375">
    <property type="entry name" value="DUF4365"/>
</dbReference>
<dbReference type="Pfam" id="PF14280">
    <property type="entry name" value="DUF4365"/>
    <property type="match status" value="1"/>
</dbReference>
<organism evidence="2 3">
    <name type="scientific">Parvimonas micra</name>
    <dbReference type="NCBI Taxonomy" id="33033"/>
    <lineage>
        <taxon>Bacteria</taxon>
        <taxon>Bacillati</taxon>
        <taxon>Bacillota</taxon>
        <taxon>Tissierellia</taxon>
        <taxon>Tissierellales</taxon>
        <taxon>Peptoniphilaceae</taxon>
        <taxon>Parvimonas</taxon>
    </lineage>
</organism>
<sequence>MSLNNKTIETLSVSAVKNSIITSELLEPFISDNDKEPSWDGNVYIYKDKSKKKESLQGRMPVQVKGKESNVLSESEISYSMKIVDLRNYLNDGGCVLFVVYIDNKGESTKIYYNELTPIKLRKILKEKKKKKSKTIHLKEFPNNSNEKATIFLNCLQNCKKQVSFNEQELLNLEDLQKSDVLEEIVIPFSGVGYNDALEALISNENYIYAKIKNSSFLHPIDIIPKNLQTSKVIDIEITINDKFFYKQCNIIKSSEKTILCFGGSFKITLNENGEPYKFNYSNSDKIRILAKDLDFVLRCIDTGYFKVNGNKLPFNFDKEYKNFEKEKQKENLAFAKNVVEVLDMLNCSEDISIKDMEKEDWDNLKYLMIAFFEKKPITGLKEDLPKIGEIKVGKLRFIVYLKQCQEKGTYEIFDYFNIDLSVPFKNYEQSEEVIDISQYIFLNENDFLTLSNIDFNKLLPSFKNSESNEGAFSGGNYFLLELLKAYDKAKGNRKEKLLETCKNFSTWILEAPEEEVEYQVKILNSLQTIKRYRKFSNEEIEKLYSIVENKDSDESCVVGAYLLLDQQLAAEIHFARLNDEEQKIFKEYPIYTFWKNLKE</sequence>
<dbReference type="EMBL" id="CP101412">
    <property type="protein sequence ID" value="WBB30696.1"/>
    <property type="molecule type" value="Genomic_DNA"/>
</dbReference>
<dbReference type="RefSeq" id="WP_269755132.1">
    <property type="nucleotide sequence ID" value="NZ_CP101412.1"/>
</dbReference>
<dbReference type="Proteomes" id="UP001210690">
    <property type="component" value="Chromosome"/>
</dbReference>
<reference evidence="2" key="1">
    <citation type="submission" date="2022-07" db="EMBL/GenBank/DDBJ databases">
        <title>Parvimonas micra travels from the subgingival sulcus of the human oral cavity to the colorectal adenocarcinoma.</title>
        <authorList>
            <person name="Conde-Perez K."/>
            <person name="Buetas E."/>
            <person name="Aja-Macaya P."/>
            <person name="Martin-De Arribas E."/>
            <person name="Iglesias-Corras I."/>
            <person name="Trigo-Tasende N."/>
            <person name="Nasser-Ali M."/>
            <person name="Estevez L.S."/>
            <person name="Rumbo-Feal S."/>
            <person name="Otero-Alen B."/>
            <person name="Noguera J.F."/>
            <person name="Concha A."/>
            <person name="Pardinas-Lopez S."/>
            <person name="Carda-Dieguez M."/>
            <person name="Gomez-Randulfe I."/>
            <person name="Martinez-Lago N."/>
            <person name="Ladra S."/>
            <person name="Aparicio L.A."/>
            <person name="Bou G."/>
            <person name="Mira A."/>
            <person name="Vallejo J.A."/>
            <person name="Poza M."/>
        </authorList>
    </citation>
    <scope>NUCLEOTIDE SEQUENCE</scope>
    <source>
        <strain evidence="2">PM102KC-G-1</strain>
    </source>
</reference>
<evidence type="ECO:0000259" key="1">
    <source>
        <dbReference type="Pfam" id="PF14280"/>
    </source>
</evidence>
<name>A0AAX3K6B3_9FIRM</name>
<accession>A0AAX3K6B3</accession>
<proteinExistence type="predicted"/>
<feature type="domain" description="DUF4365" evidence="1">
    <location>
        <begin position="10"/>
        <end position="137"/>
    </location>
</feature>
<evidence type="ECO:0000313" key="3">
    <source>
        <dbReference type="Proteomes" id="UP001210690"/>
    </source>
</evidence>
<evidence type="ECO:0000313" key="2">
    <source>
        <dbReference type="EMBL" id="WBB30696.1"/>
    </source>
</evidence>